<dbReference type="Pfam" id="PF12802">
    <property type="entry name" value="MarR_2"/>
    <property type="match status" value="1"/>
</dbReference>
<reference evidence="2 3" key="1">
    <citation type="submission" date="2017-10" db="EMBL/GenBank/DDBJ databases">
        <title>Genome announcement of Methylocella silvestris TVC from permafrost.</title>
        <authorList>
            <person name="Wang J."/>
            <person name="Geng K."/>
            <person name="Ul-Haque F."/>
            <person name="Crombie A.T."/>
            <person name="Street L.E."/>
            <person name="Wookey P.A."/>
            <person name="Murrell J.C."/>
            <person name="Pratscher J."/>
        </authorList>
    </citation>
    <scope>NUCLEOTIDE SEQUENCE [LARGE SCALE GENOMIC DNA]</scope>
    <source>
        <strain evidence="2 3">TVC</strain>
    </source>
</reference>
<organism evidence="2 3">
    <name type="scientific">Methylocella silvestris</name>
    <dbReference type="NCBI Taxonomy" id="199596"/>
    <lineage>
        <taxon>Bacteria</taxon>
        <taxon>Pseudomonadati</taxon>
        <taxon>Pseudomonadota</taxon>
        <taxon>Alphaproteobacteria</taxon>
        <taxon>Hyphomicrobiales</taxon>
        <taxon>Beijerinckiaceae</taxon>
        <taxon>Methylocella</taxon>
    </lineage>
</organism>
<dbReference type="GO" id="GO:0003700">
    <property type="term" value="F:DNA-binding transcription factor activity"/>
    <property type="evidence" value="ECO:0007669"/>
    <property type="project" value="InterPro"/>
</dbReference>
<comment type="caution">
    <text evidence="2">The sequence shown here is derived from an EMBL/GenBank/DDBJ whole genome shotgun (WGS) entry which is preliminary data.</text>
</comment>
<accession>A0A2J7TH45</accession>
<dbReference type="PANTHER" id="PTHR33164:SF43">
    <property type="entry name" value="HTH-TYPE TRANSCRIPTIONAL REPRESSOR YETL"/>
    <property type="match status" value="1"/>
</dbReference>
<dbReference type="InterPro" id="IPR036388">
    <property type="entry name" value="WH-like_DNA-bd_sf"/>
</dbReference>
<feature type="domain" description="HTH marR-type" evidence="1">
    <location>
        <begin position="13"/>
        <end position="145"/>
    </location>
</feature>
<dbReference type="PANTHER" id="PTHR33164">
    <property type="entry name" value="TRANSCRIPTIONAL REGULATOR, MARR FAMILY"/>
    <property type="match status" value="1"/>
</dbReference>
<dbReference type="SUPFAM" id="SSF46785">
    <property type="entry name" value="Winged helix' DNA-binding domain"/>
    <property type="match status" value="1"/>
</dbReference>
<dbReference type="EMBL" id="PDZR01000010">
    <property type="protein sequence ID" value="PNG26076.1"/>
    <property type="molecule type" value="Genomic_DNA"/>
</dbReference>
<evidence type="ECO:0000259" key="1">
    <source>
        <dbReference type="PROSITE" id="PS50995"/>
    </source>
</evidence>
<evidence type="ECO:0000313" key="2">
    <source>
        <dbReference type="EMBL" id="PNG26076.1"/>
    </source>
</evidence>
<dbReference type="GO" id="GO:0006950">
    <property type="term" value="P:response to stress"/>
    <property type="evidence" value="ECO:0007669"/>
    <property type="project" value="TreeGrafter"/>
</dbReference>
<dbReference type="InterPro" id="IPR036390">
    <property type="entry name" value="WH_DNA-bd_sf"/>
</dbReference>
<protein>
    <submittedName>
        <fullName evidence="2">MarR family transcriptional regulator</fullName>
    </submittedName>
</protein>
<dbReference type="Proteomes" id="UP000236286">
    <property type="component" value="Unassembled WGS sequence"/>
</dbReference>
<dbReference type="AlphaFoldDB" id="A0A2J7TH45"/>
<gene>
    <name evidence="2" type="ORF">CR492_10835</name>
</gene>
<sequence>MSSLHALTANDPYRMLGYALKLAQQALRTHLDTELRAVGLTTPQYSVLAGLELSAGLSNAELARRAFVTPQTMQAILATLERASLVERMAHPVNGRIRTTELTAAGRSALRAAHEIVANAEQLTRDAVAPSDPETICSALLRIAEAMRSEV</sequence>
<dbReference type="InterPro" id="IPR039422">
    <property type="entry name" value="MarR/SlyA-like"/>
</dbReference>
<dbReference type="Gene3D" id="1.10.10.10">
    <property type="entry name" value="Winged helix-like DNA-binding domain superfamily/Winged helix DNA-binding domain"/>
    <property type="match status" value="1"/>
</dbReference>
<dbReference type="OrthoDB" id="511972at2"/>
<dbReference type="PROSITE" id="PS50995">
    <property type="entry name" value="HTH_MARR_2"/>
    <property type="match status" value="1"/>
</dbReference>
<dbReference type="RefSeq" id="WP_102843759.1">
    <property type="nucleotide sequence ID" value="NZ_PDZR01000010.1"/>
</dbReference>
<evidence type="ECO:0000313" key="3">
    <source>
        <dbReference type="Proteomes" id="UP000236286"/>
    </source>
</evidence>
<dbReference type="SMART" id="SM00347">
    <property type="entry name" value="HTH_MARR"/>
    <property type="match status" value="1"/>
</dbReference>
<name>A0A2J7TH45_METSI</name>
<proteinExistence type="predicted"/>
<dbReference type="InterPro" id="IPR000835">
    <property type="entry name" value="HTH_MarR-typ"/>
</dbReference>